<dbReference type="Proteomes" id="UP001054889">
    <property type="component" value="Unassembled WGS sequence"/>
</dbReference>
<gene>
    <name evidence="2" type="primary">gb21474</name>
    <name evidence="2" type="ORF">PR202_gb21474</name>
</gene>
<proteinExistence type="predicted"/>
<protein>
    <submittedName>
        <fullName evidence="2">Uncharacterized protein</fullName>
    </submittedName>
</protein>
<evidence type="ECO:0000313" key="3">
    <source>
        <dbReference type="Proteomes" id="UP001054889"/>
    </source>
</evidence>
<sequence length="137" mass="15075">MSTILIPSKTRKKSKTKTEKSQRALASVCLLFPSLPAPLLPSQVQPTTAARLNPPLPQPQPNACLVFPKQKGEREFVHAPDPARLPSRHPHMAALRLCEQLKKNDPCSCFSDPCADPRPCPDLATSYASLRVHRTCS</sequence>
<dbReference type="AlphaFoldDB" id="A0AAV5FDB9"/>
<organism evidence="2 3">
    <name type="scientific">Eleusine coracana subsp. coracana</name>
    <dbReference type="NCBI Taxonomy" id="191504"/>
    <lineage>
        <taxon>Eukaryota</taxon>
        <taxon>Viridiplantae</taxon>
        <taxon>Streptophyta</taxon>
        <taxon>Embryophyta</taxon>
        <taxon>Tracheophyta</taxon>
        <taxon>Spermatophyta</taxon>
        <taxon>Magnoliopsida</taxon>
        <taxon>Liliopsida</taxon>
        <taxon>Poales</taxon>
        <taxon>Poaceae</taxon>
        <taxon>PACMAD clade</taxon>
        <taxon>Chloridoideae</taxon>
        <taxon>Cynodonteae</taxon>
        <taxon>Eleusininae</taxon>
        <taxon>Eleusine</taxon>
    </lineage>
</organism>
<dbReference type="EMBL" id="BQKI01000084">
    <property type="protein sequence ID" value="GJN32930.1"/>
    <property type="molecule type" value="Genomic_DNA"/>
</dbReference>
<reference evidence="2" key="1">
    <citation type="journal article" date="2018" name="DNA Res.">
        <title>Multiple hybrid de novo genome assembly of finger millet, an orphan allotetraploid crop.</title>
        <authorList>
            <person name="Hatakeyama M."/>
            <person name="Aluri S."/>
            <person name="Balachadran M.T."/>
            <person name="Sivarajan S.R."/>
            <person name="Patrignani A."/>
            <person name="Gruter S."/>
            <person name="Poveda L."/>
            <person name="Shimizu-Inatsugi R."/>
            <person name="Baeten J."/>
            <person name="Francoijs K.J."/>
            <person name="Nataraja K.N."/>
            <person name="Reddy Y.A.N."/>
            <person name="Phadnis S."/>
            <person name="Ravikumar R.L."/>
            <person name="Schlapbach R."/>
            <person name="Sreeman S.M."/>
            <person name="Shimizu K.K."/>
        </authorList>
    </citation>
    <scope>NUCLEOTIDE SEQUENCE</scope>
</reference>
<accession>A0AAV5FDB9</accession>
<comment type="caution">
    <text evidence="2">The sequence shown here is derived from an EMBL/GenBank/DDBJ whole genome shotgun (WGS) entry which is preliminary data.</text>
</comment>
<evidence type="ECO:0000256" key="1">
    <source>
        <dbReference type="SAM" id="MobiDB-lite"/>
    </source>
</evidence>
<feature type="region of interest" description="Disordered" evidence="1">
    <location>
        <begin position="1"/>
        <end position="20"/>
    </location>
</feature>
<name>A0AAV5FDB9_ELECO</name>
<keyword evidence="3" id="KW-1185">Reference proteome</keyword>
<evidence type="ECO:0000313" key="2">
    <source>
        <dbReference type="EMBL" id="GJN32930.1"/>
    </source>
</evidence>
<reference evidence="2" key="2">
    <citation type="submission" date="2021-12" db="EMBL/GenBank/DDBJ databases">
        <title>Resequencing data analysis of finger millet.</title>
        <authorList>
            <person name="Hatakeyama M."/>
            <person name="Aluri S."/>
            <person name="Balachadran M.T."/>
            <person name="Sivarajan S.R."/>
            <person name="Poveda L."/>
            <person name="Shimizu-Inatsugi R."/>
            <person name="Schlapbach R."/>
            <person name="Sreeman S.M."/>
            <person name="Shimizu K.K."/>
        </authorList>
    </citation>
    <scope>NUCLEOTIDE SEQUENCE</scope>
</reference>